<accession>A0AAV0AUH6</accession>
<feature type="region of interest" description="Disordered" evidence="1">
    <location>
        <begin position="83"/>
        <end position="103"/>
    </location>
</feature>
<dbReference type="Proteomes" id="UP001153365">
    <property type="component" value="Unassembled WGS sequence"/>
</dbReference>
<dbReference type="AlphaFoldDB" id="A0AAV0AUH6"/>
<gene>
    <name evidence="2" type="ORF">PPACK8108_LOCUS7560</name>
</gene>
<comment type="caution">
    <text evidence="2">The sequence shown here is derived from an EMBL/GenBank/DDBJ whole genome shotgun (WGS) entry which is preliminary data.</text>
</comment>
<evidence type="ECO:0000256" key="1">
    <source>
        <dbReference type="SAM" id="MobiDB-lite"/>
    </source>
</evidence>
<evidence type="ECO:0000313" key="3">
    <source>
        <dbReference type="Proteomes" id="UP001153365"/>
    </source>
</evidence>
<organism evidence="2 3">
    <name type="scientific">Phakopsora pachyrhizi</name>
    <name type="common">Asian soybean rust disease fungus</name>
    <dbReference type="NCBI Taxonomy" id="170000"/>
    <lineage>
        <taxon>Eukaryota</taxon>
        <taxon>Fungi</taxon>
        <taxon>Dikarya</taxon>
        <taxon>Basidiomycota</taxon>
        <taxon>Pucciniomycotina</taxon>
        <taxon>Pucciniomycetes</taxon>
        <taxon>Pucciniales</taxon>
        <taxon>Phakopsoraceae</taxon>
        <taxon>Phakopsora</taxon>
    </lineage>
</organism>
<sequence length="131" mass="15028">MVDLNPLQDTIAVIKAGLLQMSWTRLIGSEPGNRVYFEGLKSKNLINQHRAKKKTESKLPDEEDLGPRQSPFEIWKRPWINPKKEAFDGEGNDNQDNYNEDEKPVGVARGLGVIDQILIARWITEEETEIR</sequence>
<dbReference type="EMBL" id="CALTRL010001493">
    <property type="protein sequence ID" value="CAH7672730.1"/>
    <property type="molecule type" value="Genomic_DNA"/>
</dbReference>
<reference evidence="2" key="1">
    <citation type="submission" date="2022-06" db="EMBL/GenBank/DDBJ databases">
        <authorList>
            <consortium name="SYNGENTA / RWTH Aachen University"/>
        </authorList>
    </citation>
    <scope>NUCLEOTIDE SEQUENCE</scope>
</reference>
<keyword evidence="3" id="KW-1185">Reference proteome</keyword>
<feature type="region of interest" description="Disordered" evidence="1">
    <location>
        <begin position="48"/>
        <end position="69"/>
    </location>
</feature>
<proteinExistence type="predicted"/>
<protein>
    <submittedName>
        <fullName evidence="2">Uncharacterized protein</fullName>
    </submittedName>
</protein>
<evidence type="ECO:0000313" key="2">
    <source>
        <dbReference type="EMBL" id="CAH7672730.1"/>
    </source>
</evidence>
<name>A0AAV0AUH6_PHAPC</name>